<organism evidence="2 3">
    <name type="scientific">Ensete ventricosum</name>
    <name type="common">Abyssinian banana</name>
    <name type="synonym">Musa ensete</name>
    <dbReference type="NCBI Taxonomy" id="4639"/>
    <lineage>
        <taxon>Eukaryota</taxon>
        <taxon>Viridiplantae</taxon>
        <taxon>Streptophyta</taxon>
        <taxon>Embryophyta</taxon>
        <taxon>Tracheophyta</taxon>
        <taxon>Spermatophyta</taxon>
        <taxon>Magnoliopsida</taxon>
        <taxon>Liliopsida</taxon>
        <taxon>Zingiberales</taxon>
        <taxon>Musaceae</taxon>
        <taxon>Ensete</taxon>
    </lineage>
</organism>
<comment type="caution">
    <text evidence="2">The sequence shown here is derived from an EMBL/GenBank/DDBJ whole genome shotgun (WGS) entry which is preliminary data.</text>
</comment>
<name>A0A427AQM2_ENSVE</name>
<reference evidence="2 3" key="1">
    <citation type="journal article" date="2014" name="Agronomy (Basel)">
        <title>A Draft Genome Sequence for Ensete ventricosum, the Drought-Tolerant Tree Against Hunger.</title>
        <authorList>
            <person name="Harrison J."/>
            <person name="Moore K.A."/>
            <person name="Paszkiewicz K."/>
            <person name="Jones T."/>
            <person name="Grant M."/>
            <person name="Ambacheew D."/>
            <person name="Muzemil S."/>
            <person name="Studholme D.J."/>
        </authorList>
    </citation>
    <scope>NUCLEOTIDE SEQUENCE [LARGE SCALE GENOMIC DNA]</scope>
</reference>
<keyword evidence="1" id="KW-1133">Transmembrane helix</keyword>
<accession>A0A427AQM2</accession>
<sequence>MACRGLWECLLKLFNFLLTVTGLAMVGYGVYLLVEWNRVSSSDDDDEPISPTGDTPEFLKFGRPMLVAVSLSSSFLDKLPKAWGRYHVSHMMLNHQGHDVEVSATWRVGADYVALGCQPRGIRVSSVGHIIVSLSFVPILHRQV</sequence>
<evidence type="ECO:0000256" key="1">
    <source>
        <dbReference type="SAM" id="Phobius"/>
    </source>
</evidence>
<dbReference type="Proteomes" id="UP000287651">
    <property type="component" value="Unassembled WGS sequence"/>
</dbReference>
<dbReference type="EMBL" id="AMZH03001656">
    <property type="protein sequence ID" value="RRT78516.1"/>
    <property type="molecule type" value="Genomic_DNA"/>
</dbReference>
<proteinExistence type="predicted"/>
<gene>
    <name evidence="2" type="ORF">B296_00026958</name>
</gene>
<evidence type="ECO:0000313" key="2">
    <source>
        <dbReference type="EMBL" id="RRT78516.1"/>
    </source>
</evidence>
<evidence type="ECO:0008006" key="4">
    <source>
        <dbReference type="Google" id="ProtNLM"/>
    </source>
</evidence>
<evidence type="ECO:0000313" key="3">
    <source>
        <dbReference type="Proteomes" id="UP000287651"/>
    </source>
</evidence>
<keyword evidence="1" id="KW-0812">Transmembrane</keyword>
<keyword evidence="1" id="KW-0472">Membrane</keyword>
<feature type="transmembrane region" description="Helical" evidence="1">
    <location>
        <begin position="13"/>
        <end position="34"/>
    </location>
</feature>
<protein>
    <recommendedName>
        <fullName evidence="4">Tobamovirus multiplication protein 2A</fullName>
    </recommendedName>
</protein>
<dbReference type="AlphaFoldDB" id="A0A427AQM2"/>